<keyword evidence="4" id="KW-1134">Transmembrane beta strand</keyword>
<dbReference type="PANTHER" id="PTHR30026">
    <property type="entry name" value="OUTER MEMBRANE PROTEIN TOLC"/>
    <property type="match status" value="1"/>
</dbReference>
<dbReference type="Pfam" id="PF02321">
    <property type="entry name" value="OEP"/>
    <property type="match status" value="2"/>
</dbReference>
<evidence type="ECO:0000256" key="8">
    <source>
        <dbReference type="SAM" id="Coils"/>
    </source>
</evidence>
<evidence type="ECO:0000256" key="7">
    <source>
        <dbReference type="ARBA" id="ARBA00023237"/>
    </source>
</evidence>
<keyword evidence="3" id="KW-0813">Transport</keyword>
<dbReference type="Gene3D" id="1.20.1600.10">
    <property type="entry name" value="Outer membrane efflux proteins (OEP)"/>
    <property type="match status" value="1"/>
</dbReference>
<dbReference type="GO" id="GO:0015288">
    <property type="term" value="F:porin activity"/>
    <property type="evidence" value="ECO:0007669"/>
    <property type="project" value="TreeGrafter"/>
</dbReference>
<dbReference type="EMBL" id="CP051677">
    <property type="protein sequence ID" value="QJD78460.1"/>
    <property type="molecule type" value="Genomic_DNA"/>
</dbReference>
<dbReference type="PANTHER" id="PTHR30026:SF20">
    <property type="entry name" value="OUTER MEMBRANE PROTEIN TOLC"/>
    <property type="match status" value="1"/>
</dbReference>
<dbReference type="Proteomes" id="UP000501128">
    <property type="component" value="Chromosome"/>
</dbReference>
<dbReference type="GO" id="GO:0009279">
    <property type="term" value="C:cell outer membrane"/>
    <property type="evidence" value="ECO:0007669"/>
    <property type="project" value="UniProtKB-SubCell"/>
</dbReference>
<name>A0A7L5DS46_9BACT</name>
<organism evidence="10 11">
    <name type="scientific">Spirosoma rhododendri</name>
    <dbReference type="NCBI Taxonomy" id="2728024"/>
    <lineage>
        <taxon>Bacteria</taxon>
        <taxon>Pseudomonadati</taxon>
        <taxon>Bacteroidota</taxon>
        <taxon>Cytophagia</taxon>
        <taxon>Cytophagales</taxon>
        <taxon>Cytophagaceae</taxon>
        <taxon>Spirosoma</taxon>
    </lineage>
</organism>
<feature type="chain" id="PRO_5029884105" evidence="9">
    <location>
        <begin position="20"/>
        <end position="443"/>
    </location>
</feature>
<dbReference type="GO" id="GO:1990281">
    <property type="term" value="C:efflux pump complex"/>
    <property type="evidence" value="ECO:0007669"/>
    <property type="project" value="TreeGrafter"/>
</dbReference>
<keyword evidence="6" id="KW-0472">Membrane</keyword>
<evidence type="ECO:0000256" key="2">
    <source>
        <dbReference type="ARBA" id="ARBA00007613"/>
    </source>
</evidence>
<keyword evidence="7" id="KW-0998">Cell outer membrane</keyword>
<keyword evidence="5" id="KW-0812">Transmembrane</keyword>
<evidence type="ECO:0000256" key="3">
    <source>
        <dbReference type="ARBA" id="ARBA00022448"/>
    </source>
</evidence>
<evidence type="ECO:0000256" key="5">
    <source>
        <dbReference type="ARBA" id="ARBA00022692"/>
    </source>
</evidence>
<dbReference type="GO" id="GO:0015562">
    <property type="term" value="F:efflux transmembrane transporter activity"/>
    <property type="evidence" value="ECO:0007669"/>
    <property type="project" value="InterPro"/>
</dbReference>
<dbReference type="AlphaFoldDB" id="A0A7L5DS46"/>
<keyword evidence="11" id="KW-1185">Reference proteome</keyword>
<protein>
    <submittedName>
        <fullName evidence="10">TolC family protein</fullName>
    </submittedName>
</protein>
<dbReference type="RefSeq" id="WP_169550434.1">
    <property type="nucleotide sequence ID" value="NZ_CP051677.1"/>
</dbReference>
<keyword evidence="8" id="KW-0175">Coiled coil</keyword>
<evidence type="ECO:0000256" key="4">
    <source>
        <dbReference type="ARBA" id="ARBA00022452"/>
    </source>
</evidence>
<comment type="subcellular location">
    <subcellularLocation>
        <location evidence="1">Cell outer membrane</location>
    </subcellularLocation>
</comment>
<feature type="coiled-coil region" evidence="8">
    <location>
        <begin position="355"/>
        <end position="396"/>
    </location>
</feature>
<reference evidence="10 11" key="1">
    <citation type="submission" date="2020-04" db="EMBL/GenBank/DDBJ databases">
        <title>Genome sequencing of novel species.</title>
        <authorList>
            <person name="Heo J."/>
            <person name="Kim S.-J."/>
            <person name="Kim J.-S."/>
            <person name="Hong S.-B."/>
            <person name="Kwon S.-W."/>
        </authorList>
    </citation>
    <scope>NUCLEOTIDE SEQUENCE [LARGE SCALE GENOMIC DNA]</scope>
    <source>
        <strain evidence="10 11">CJU-R4</strain>
    </source>
</reference>
<evidence type="ECO:0000256" key="6">
    <source>
        <dbReference type="ARBA" id="ARBA00023136"/>
    </source>
</evidence>
<feature type="signal peptide" evidence="9">
    <location>
        <begin position="1"/>
        <end position="19"/>
    </location>
</feature>
<dbReference type="InterPro" id="IPR003423">
    <property type="entry name" value="OMP_efflux"/>
</dbReference>
<dbReference type="KEGG" id="srho:HH216_08505"/>
<accession>A0A7L5DS46</accession>
<dbReference type="SUPFAM" id="SSF56954">
    <property type="entry name" value="Outer membrane efflux proteins (OEP)"/>
    <property type="match status" value="1"/>
</dbReference>
<evidence type="ECO:0000313" key="11">
    <source>
        <dbReference type="Proteomes" id="UP000501128"/>
    </source>
</evidence>
<dbReference type="InterPro" id="IPR051906">
    <property type="entry name" value="TolC-like"/>
</dbReference>
<evidence type="ECO:0000256" key="9">
    <source>
        <dbReference type="SAM" id="SignalP"/>
    </source>
</evidence>
<proteinExistence type="inferred from homology"/>
<evidence type="ECO:0000313" key="10">
    <source>
        <dbReference type="EMBL" id="QJD78460.1"/>
    </source>
</evidence>
<sequence>MKLSILTILSLLTAGLVRAQTQPTDLTLPGDLRTLIQQANTNYPVLKQQQQLIQAGEVRVDIARTAMRPQVNLNGSYTYITPVPSVTFPINGTEAVLKLAPNNNINGNVSVGQTIYDFGRTDAAIKQAADNVQILRRNFELTQQTIGYQVAAAYYGIGYLQQAIIVQDSVIRTAGANVRLLSQRLQNGDALPYDVLTQQVRVKASTNRKIELQNQLERQIAQLTFLTGNANIDISQAAQQFKLGMTTAAVSLFDVNGQLQSAAAGNKEVLLAQDRVKAAETDILVTNKAGMPNFGFSGTAGYKNGYPLNVEQLRSNVAAGVALTIPLYAGKRYQLQNQAAQLNLNASRYAVETANAQLRQNIALLNADIRSNQTRLANLETQVLQSRQALDIANARLRNGVITNVELQSAETGVEEAELGRLTFQYQLLLNQLELKRLLGESL</sequence>
<keyword evidence="9" id="KW-0732">Signal</keyword>
<gene>
    <name evidence="10" type="ORF">HH216_08505</name>
</gene>
<comment type="similarity">
    <text evidence="2">Belongs to the outer membrane factor (OMF) (TC 1.B.17) family.</text>
</comment>
<evidence type="ECO:0000256" key="1">
    <source>
        <dbReference type="ARBA" id="ARBA00004442"/>
    </source>
</evidence>